<dbReference type="InterPro" id="IPR025359">
    <property type="entry name" value="SduA_C"/>
</dbReference>
<evidence type="ECO:0000313" key="3">
    <source>
        <dbReference type="Proteomes" id="UP000473014"/>
    </source>
</evidence>
<dbReference type="Pfam" id="PF14082">
    <property type="entry name" value="SduA_C"/>
    <property type="match status" value="1"/>
</dbReference>
<evidence type="ECO:0000313" key="2">
    <source>
        <dbReference type="EMBL" id="MTE19655.1"/>
    </source>
</evidence>
<name>A0A6G2BBK1_9ACTN</name>
<keyword evidence="3" id="KW-1185">Reference proteome</keyword>
<dbReference type="OrthoDB" id="9092962at2"/>
<comment type="caution">
    <text evidence="2">The sequence shown here is derived from an EMBL/GenBank/DDBJ whole genome shotgun (WGS) entry which is preliminary data.</text>
</comment>
<dbReference type="AlphaFoldDB" id="A0A6G2BBK1"/>
<proteinExistence type="predicted"/>
<reference evidence="2 3" key="1">
    <citation type="submission" date="2019-11" db="EMBL/GenBank/DDBJ databases">
        <authorList>
            <person name="Yuan L."/>
        </authorList>
    </citation>
    <scope>NUCLEOTIDE SEQUENCE [LARGE SCALE GENOMIC DNA]</scope>
    <source>
        <strain evidence="2 3">TRM43335</strain>
    </source>
</reference>
<evidence type="ECO:0000259" key="1">
    <source>
        <dbReference type="Pfam" id="PF14082"/>
    </source>
</evidence>
<feature type="domain" description="Shedu protein SduA C-terminal" evidence="1">
    <location>
        <begin position="51"/>
        <end position="206"/>
    </location>
</feature>
<dbReference type="RefSeq" id="WP_155070949.1">
    <property type="nucleotide sequence ID" value="NZ_WIXO01000001.1"/>
</dbReference>
<sequence length="231" mass="26890">MDTEDWNDADAYLAWATQELVRNGHKKLCMVRDAPTAKAVDEFERVLEEAKTEDPLQEFFEEHPEVLAHQIGAGCRWIIPKPKVGGVYVPDFMAARLNSGGLRWVAIELETPCIDSLFVGKYKTPARELRNGLQQIKDWRHWIENNLQTARNSPRNGGCGFVDISPKVQGMVIIGRRRITNQDDQRRRHDIFWNEHCEIQTYDWLLEEARKMIPMRHPVTDECEECELYGR</sequence>
<organism evidence="2 3">
    <name type="scientific">Streptomyces taklimakanensis</name>
    <dbReference type="NCBI Taxonomy" id="2569853"/>
    <lineage>
        <taxon>Bacteria</taxon>
        <taxon>Bacillati</taxon>
        <taxon>Actinomycetota</taxon>
        <taxon>Actinomycetes</taxon>
        <taxon>Kitasatosporales</taxon>
        <taxon>Streptomycetaceae</taxon>
        <taxon>Streptomyces</taxon>
    </lineage>
</organism>
<gene>
    <name evidence="2" type="ORF">F0L17_11050</name>
</gene>
<protein>
    <submittedName>
        <fullName evidence="2">DUF4263 domain-containing protein</fullName>
    </submittedName>
</protein>
<accession>A0A6G2BBK1</accession>
<dbReference type="Proteomes" id="UP000473014">
    <property type="component" value="Unassembled WGS sequence"/>
</dbReference>
<dbReference type="EMBL" id="WIXO01000001">
    <property type="protein sequence ID" value="MTE19655.1"/>
    <property type="molecule type" value="Genomic_DNA"/>
</dbReference>